<comment type="subcellular location">
    <subcellularLocation>
        <location evidence="2">Membrane</location>
    </subcellularLocation>
</comment>
<evidence type="ECO:0000256" key="8">
    <source>
        <dbReference type="ARBA" id="ARBA00023136"/>
    </source>
</evidence>
<dbReference type="Pfam" id="PF00672">
    <property type="entry name" value="HAMP"/>
    <property type="match status" value="1"/>
</dbReference>
<evidence type="ECO:0000313" key="13">
    <source>
        <dbReference type="Proteomes" id="UP000505210"/>
    </source>
</evidence>
<dbReference type="InterPro" id="IPR036890">
    <property type="entry name" value="HATPase_C_sf"/>
</dbReference>
<dbReference type="Pfam" id="PF00512">
    <property type="entry name" value="HisKA"/>
    <property type="match status" value="1"/>
</dbReference>
<dbReference type="InterPro" id="IPR003661">
    <property type="entry name" value="HisK_dim/P_dom"/>
</dbReference>
<keyword evidence="9" id="KW-0812">Transmembrane</keyword>
<organism evidence="12 13">
    <name type="scientific">Thermoleptolyngbya sichuanensis A183</name>
    <dbReference type="NCBI Taxonomy" id="2737172"/>
    <lineage>
        <taxon>Bacteria</taxon>
        <taxon>Bacillati</taxon>
        <taxon>Cyanobacteriota</taxon>
        <taxon>Cyanophyceae</taxon>
        <taxon>Oculatellales</taxon>
        <taxon>Oculatellaceae</taxon>
        <taxon>Thermoleptolyngbya</taxon>
        <taxon>Thermoleptolyngbya sichuanensis</taxon>
    </lineage>
</organism>
<keyword evidence="5" id="KW-0808">Transferase</keyword>
<sequence length="364" mass="40376">MAKPDLRSRLFLSHFAVMLVGLVTLTVIGKVSSPRFFVVYLQHIEGRVISIRTLRTELVRGFEFAWSRGALWSMALGASAAGALSYLVAKRIVQPLIQMEEITQKFAAGELDERVPASEIPELNQLAASFNRMAADLQGVEQRRRDLVTDLTHELRTPLTVLEGYLEGLADGTIAPTPEVYELLGKETVRMRRLVNDLQELSKIETGYLPIDAQQMDLYPLLTSVVQRFSDQLLTGDGPLISLECPPETPLVLADAGRVEQILVNLLSNALRYTPVGKITLRVWHTETHAWIAVSDTGQGIAPEDLPHVFERFWRADRSRNRHSGGTGLGLAISQRLVQLQGGEIEVESEVGKGSTFRFSLPLA</sequence>
<evidence type="ECO:0000256" key="3">
    <source>
        <dbReference type="ARBA" id="ARBA00012438"/>
    </source>
</evidence>
<dbReference type="PROSITE" id="PS50109">
    <property type="entry name" value="HIS_KIN"/>
    <property type="match status" value="1"/>
</dbReference>
<dbReference type="SUPFAM" id="SSF158472">
    <property type="entry name" value="HAMP domain-like"/>
    <property type="match status" value="1"/>
</dbReference>
<dbReference type="InterPro" id="IPR003660">
    <property type="entry name" value="HAMP_dom"/>
</dbReference>
<dbReference type="SMART" id="SM00304">
    <property type="entry name" value="HAMP"/>
    <property type="match status" value="1"/>
</dbReference>
<dbReference type="Proteomes" id="UP000505210">
    <property type="component" value="Chromosome"/>
</dbReference>
<evidence type="ECO:0000313" key="12">
    <source>
        <dbReference type="EMBL" id="QKD81940.1"/>
    </source>
</evidence>
<evidence type="ECO:0000256" key="6">
    <source>
        <dbReference type="ARBA" id="ARBA00022777"/>
    </source>
</evidence>
<keyword evidence="7" id="KW-0902">Two-component regulatory system</keyword>
<dbReference type="EC" id="2.7.13.3" evidence="3"/>
<evidence type="ECO:0000256" key="7">
    <source>
        <dbReference type="ARBA" id="ARBA00023012"/>
    </source>
</evidence>
<keyword evidence="4" id="KW-0597">Phosphoprotein</keyword>
<dbReference type="InterPro" id="IPR036097">
    <property type="entry name" value="HisK_dim/P_sf"/>
</dbReference>
<dbReference type="Gene3D" id="6.10.340.10">
    <property type="match status" value="1"/>
</dbReference>
<dbReference type="GO" id="GO:0000155">
    <property type="term" value="F:phosphorelay sensor kinase activity"/>
    <property type="evidence" value="ECO:0007669"/>
    <property type="project" value="InterPro"/>
</dbReference>
<dbReference type="CDD" id="cd00082">
    <property type="entry name" value="HisKA"/>
    <property type="match status" value="1"/>
</dbReference>
<protein>
    <recommendedName>
        <fullName evidence="3">histidine kinase</fullName>
        <ecNumber evidence="3">2.7.13.3</ecNumber>
    </recommendedName>
</protein>
<keyword evidence="9" id="KW-1133">Transmembrane helix</keyword>
<evidence type="ECO:0000256" key="1">
    <source>
        <dbReference type="ARBA" id="ARBA00000085"/>
    </source>
</evidence>
<feature type="transmembrane region" description="Helical" evidence="9">
    <location>
        <begin position="70"/>
        <end position="89"/>
    </location>
</feature>
<dbReference type="SUPFAM" id="SSF55874">
    <property type="entry name" value="ATPase domain of HSP90 chaperone/DNA topoisomerase II/histidine kinase"/>
    <property type="match status" value="1"/>
</dbReference>
<dbReference type="InterPro" id="IPR005467">
    <property type="entry name" value="His_kinase_dom"/>
</dbReference>
<evidence type="ECO:0000256" key="2">
    <source>
        <dbReference type="ARBA" id="ARBA00004370"/>
    </source>
</evidence>
<dbReference type="EMBL" id="CP053661">
    <property type="protein sequence ID" value="QKD81940.1"/>
    <property type="molecule type" value="Genomic_DNA"/>
</dbReference>
<evidence type="ECO:0000256" key="4">
    <source>
        <dbReference type="ARBA" id="ARBA00022553"/>
    </source>
</evidence>
<proteinExistence type="predicted"/>
<feature type="transmembrane region" description="Helical" evidence="9">
    <location>
        <begin position="12"/>
        <end position="31"/>
    </location>
</feature>
<comment type="catalytic activity">
    <reaction evidence="1">
        <text>ATP + protein L-histidine = ADP + protein N-phospho-L-histidine.</text>
        <dbReference type="EC" id="2.7.13.3"/>
    </reaction>
</comment>
<feature type="domain" description="Histidine kinase" evidence="10">
    <location>
        <begin position="150"/>
        <end position="364"/>
    </location>
</feature>
<evidence type="ECO:0000259" key="11">
    <source>
        <dbReference type="PROSITE" id="PS50885"/>
    </source>
</evidence>
<keyword evidence="8 9" id="KW-0472">Membrane</keyword>
<gene>
    <name evidence="12" type="ORF">HPC62_06780</name>
</gene>
<dbReference type="RefSeq" id="WP_172354322.1">
    <property type="nucleotide sequence ID" value="NZ_CP053661.1"/>
</dbReference>
<evidence type="ECO:0000256" key="9">
    <source>
        <dbReference type="SAM" id="Phobius"/>
    </source>
</evidence>
<dbReference type="InterPro" id="IPR004358">
    <property type="entry name" value="Sig_transdc_His_kin-like_C"/>
</dbReference>
<dbReference type="PANTHER" id="PTHR43711">
    <property type="entry name" value="TWO-COMPONENT HISTIDINE KINASE"/>
    <property type="match status" value="1"/>
</dbReference>
<dbReference type="AlphaFoldDB" id="A0A6M8BC98"/>
<dbReference type="Pfam" id="PF02518">
    <property type="entry name" value="HATPase_c"/>
    <property type="match status" value="1"/>
</dbReference>
<keyword evidence="13" id="KW-1185">Reference proteome</keyword>
<dbReference type="GO" id="GO:0016020">
    <property type="term" value="C:membrane"/>
    <property type="evidence" value="ECO:0007669"/>
    <property type="project" value="UniProtKB-SubCell"/>
</dbReference>
<feature type="domain" description="HAMP" evidence="11">
    <location>
        <begin position="90"/>
        <end position="142"/>
    </location>
</feature>
<dbReference type="CDD" id="cd06225">
    <property type="entry name" value="HAMP"/>
    <property type="match status" value="1"/>
</dbReference>
<dbReference type="CDD" id="cd16922">
    <property type="entry name" value="HATPase_EvgS-ArcB-TorS-like"/>
    <property type="match status" value="1"/>
</dbReference>
<dbReference type="InterPro" id="IPR050736">
    <property type="entry name" value="Sensor_HK_Regulatory"/>
</dbReference>
<dbReference type="FunFam" id="1.10.287.130:FF:000001">
    <property type="entry name" value="Two-component sensor histidine kinase"/>
    <property type="match status" value="1"/>
</dbReference>
<name>A0A6M8BC98_9CYAN</name>
<dbReference type="Gene3D" id="3.30.565.10">
    <property type="entry name" value="Histidine kinase-like ATPase, C-terminal domain"/>
    <property type="match status" value="1"/>
</dbReference>
<dbReference type="SMART" id="SM00388">
    <property type="entry name" value="HisKA"/>
    <property type="match status" value="1"/>
</dbReference>
<keyword evidence="6" id="KW-0418">Kinase</keyword>
<accession>A0A6M8BC98</accession>
<dbReference type="SMART" id="SM00387">
    <property type="entry name" value="HATPase_c"/>
    <property type="match status" value="1"/>
</dbReference>
<dbReference type="PANTHER" id="PTHR43711:SF1">
    <property type="entry name" value="HISTIDINE KINASE 1"/>
    <property type="match status" value="1"/>
</dbReference>
<dbReference type="PRINTS" id="PR00344">
    <property type="entry name" value="BCTRLSENSOR"/>
</dbReference>
<dbReference type="KEGG" id="theu:HPC62_06780"/>
<dbReference type="InterPro" id="IPR003594">
    <property type="entry name" value="HATPase_dom"/>
</dbReference>
<evidence type="ECO:0000256" key="5">
    <source>
        <dbReference type="ARBA" id="ARBA00022679"/>
    </source>
</evidence>
<dbReference type="FunFam" id="3.30.565.10:FF:000006">
    <property type="entry name" value="Sensor histidine kinase WalK"/>
    <property type="match status" value="1"/>
</dbReference>
<dbReference type="SUPFAM" id="SSF47384">
    <property type="entry name" value="Homodimeric domain of signal transducing histidine kinase"/>
    <property type="match status" value="1"/>
</dbReference>
<dbReference type="Gene3D" id="1.10.287.130">
    <property type="match status" value="1"/>
</dbReference>
<evidence type="ECO:0000259" key="10">
    <source>
        <dbReference type="PROSITE" id="PS50109"/>
    </source>
</evidence>
<reference evidence="12 13" key="1">
    <citation type="submission" date="2020-05" db="EMBL/GenBank/DDBJ databases">
        <title>Complete genome sequence of of a novel Thermoleptolyngbya strain isolated from hot springs of Ganzi, Sichuan China.</title>
        <authorList>
            <person name="Tang J."/>
            <person name="Daroch M."/>
            <person name="Li L."/>
            <person name="Waleron K."/>
            <person name="Waleron M."/>
            <person name="Waleron M."/>
        </authorList>
    </citation>
    <scope>NUCLEOTIDE SEQUENCE [LARGE SCALE GENOMIC DNA]</scope>
    <source>
        <strain evidence="12 13">PKUAC-SCTA183</strain>
    </source>
</reference>
<dbReference type="PROSITE" id="PS50885">
    <property type="entry name" value="HAMP"/>
    <property type="match status" value="1"/>
</dbReference>